<name>A0A223CZ66_9BACL</name>
<organism evidence="3 4">
    <name type="scientific">Tumebacillus algifaecis</name>
    <dbReference type="NCBI Taxonomy" id="1214604"/>
    <lineage>
        <taxon>Bacteria</taxon>
        <taxon>Bacillati</taxon>
        <taxon>Bacillota</taxon>
        <taxon>Bacilli</taxon>
        <taxon>Bacillales</taxon>
        <taxon>Alicyclobacillaceae</taxon>
        <taxon>Tumebacillus</taxon>
    </lineage>
</organism>
<evidence type="ECO:0000313" key="4">
    <source>
        <dbReference type="Proteomes" id="UP000214688"/>
    </source>
</evidence>
<dbReference type="KEGG" id="tab:CIG75_06480"/>
<dbReference type="Proteomes" id="UP000214688">
    <property type="component" value="Chromosome"/>
</dbReference>
<feature type="region of interest" description="Disordered" evidence="2">
    <location>
        <begin position="1"/>
        <end position="34"/>
    </location>
</feature>
<evidence type="ECO:0000313" key="3">
    <source>
        <dbReference type="EMBL" id="ASS74650.1"/>
    </source>
</evidence>
<accession>A0A223CZ66</accession>
<evidence type="ECO:0000256" key="2">
    <source>
        <dbReference type="SAM" id="MobiDB-lite"/>
    </source>
</evidence>
<feature type="coiled-coil region" evidence="1">
    <location>
        <begin position="171"/>
        <end position="216"/>
    </location>
</feature>
<protein>
    <submittedName>
        <fullName evidence="3">Uncharacterized protein</fullName>
    </submittedName>
</protein>
<dbReference type="AlphaFoldDB" id="A0A223CZ66"/>
<evidence type="ECO:0000256" key="1">
    <source>
        <dbReference type="SAM" id="Coils"/>
    </source>
</evidence>
<dbReference type="EMBL" id="CP022657">
    <property type="protein sequence ID" value="ASS74650.1"/>
    <property type="molecule type" value="Genomic_DNA"/>
</dbReference>
<dbReference type="OrthoDB" id="2379663at2"/>
<feature type="compositionally biased region" description="Polar residues" evidence="2">
    <location>
        <begin position="10"/>
        <end position="21"/>
    </location>
</feature>
<gene>
    <name evidence="3" type="ORF">CIG75_06480</name>
</gene>
<sequence length="484" mass="53455">MMDHQEHRNPQPTNTSESTKAPESPRSAHATPATLLQRAQVAPNALSRTDILQLQRTVGNRAVLQLLRATAQMSEASEAEPDEELVDAERPSAEELTLADAEPISVAGDPHTIEYKKVGEEVEIGVSSIWEEIHTIHHDLRRLNLLDPALTHQHNVTKNATKSRKLWESDFNRLDRKIDQKKTEKRKARLDDEDRYETILLELDRLEKELHTVSRRLTIERHTEKAAIHKYIGIAVRINSTVVAEVLGAKMPIVELGTDATGASANTVRYHTGTAGDPIPIIWYKPQASYGAITVDDYSGGLPAAQVVLNPFAANQAVDDQHGNSYTFGVNAANRAGVGTVWPNTPKHGKTRTNQQDYNRVLASLGYDLSAHGEDGDHVRDLGFGGNDVIDNFWPLDSATNRHAFNGWRSTYYINYKKSQTAGRWNIFKAPLNSGSLIGKYFRIKGEENASSPAENNSDQSGSDTTYGAAGIIIERGGTFINEG</sequence>
<reference evidence="3 4" key="1">
    <citation type="journal article" date="2015" name="Int. J. Syst. Evol. Microbiol.">
        <title>Tumebacillus algifaecis sp. nov., isolated from decomposing algal scum.</title>
        <authorList>
            <person name="Wu Y.F."/>
            <person name="Zhang B."/>
            <person name="Xing P."/>
            <person name="Wu Q.L."/>
            <person name="Liu S.J."/>
        </authorList>
    </citation>
    <scope>NUCLEOTIDE SEQUENCE [LARGE SCALE GENOMIC DNA]</scope>
    <source>
        <strain evidence="3 4">THMBR28</strain>
    </source>
</reference>
<keyword evidence="4" id="KW-1185">Reference proteome</keyword>
<proteinExistence type="predicted"/>
<keyword evidence="1" id="KW-0175">Coiled coil</keyword>
<dbReference type="RefSeq" id="WP_094235900.1">
    <property type="nucleotide sequence ID" value="NZ_CP022657.1"/>
</dbReference>